<proteinExistence type="predicted"/>
<evidence type="ECO:0000313" key="1">
    <source>
        <dbReference type="EMBL" id="SDY23429.1"/>
    </source>
</evidence>
<protein>
    <submittedName>
        <fullName evidence="1">Uncharacterized protein</fullName>
    </submittedName>
</protein>
<dbReference type="EMBL" id="FNPB01000009">
    <property type="protein sequence ID" value="SDY23429.1"/>
    <property type="molecule type" value="Genomic_DNA"/>
</dbReference>
<keyword evidence="2" id="KW-1185">Reference proteome</keyword>
<sequence>MQGKHIGHVIGERYVDNVEAGIEATSVHRELTRLFEDYRTSDVADLIALYQALGGSALDDRYHGPPARII</sequence>
<accession>A0A1H3I887</accession>
<dbReference type="RefSeq" id="WP_245705795.1">
    <property type="nucleotide sequence ID" value="NZ_FNPB01000009.1"/>
</dbReference>
<evidence type="ECO:0000313" key="2">
    <source>
        <dbReference type="Proteomes" id="UP000199170"/>
    </source>
</evidence>
<organism evidence="1 2">
    <name type="scientific">Halobellus clavatus</name>
    <dbReference type="NCBI Taxonomy" id="660517"/>
    <lineage>
        <taxon>Archaea</taxon>
        <taxon>Methanobacteriati</taxon>
        <taxon>Methanobacteriota</taxon>
        <taxon>Stenosarchaea group</taxon>
        <taxon>Halobacteria</taxon>
        <taxon>Halobacteriales</taxon>
        <taxon>Haloferacaceae</taxon>
        <taxon>Halobellus</taxon>
    </lineage>
</organism>
<gene>
    <name evidence="1" type="ORF">SAMN04487946_10931</name>
</gene>
<name>A0A1H3I887_9EURY</name>
<dbReference type="Proteomes" id="UP000199170">
    <property type="component" value="Unassembled WGS sequence"/>
</dbReference>
<dbReference type="AlphaFoldDB" id="A0A1H3I887"/>
<reference evidence="2" key="1">
    <citation type="submission" date="2016-10" db="EMBL/GenBank/DDBJ databases">
        <authorList>
            <person name="Varghese N."/>
            <person name="Submissions S."/>
        </authorList>
    </citation>
    <scope>NUCLEOTIDE SEQUENCE [LARGE SCALE GENOMIC DNA]</scope>
    <source>
        <strain evidence="2">CGMCC 1.10118</strain>
    </source>
</reference>